<dbReference type="OrthoDB" id="3335814at2759"/>
<name>A0A5C3QAB0_9AGAR</name>
<evidence type="ECO:0000313" key="1">
    <source>
        <dbReference type="EMBL" id="TFK98952.1"/>
    </source>
</evidence>
<gene>
    <name evidence="1" type="ORF">BDV98DRAFT_552063</name>
</gene>
<dbReference type="EMBL" id="ML178836">
    <property type="protein sequence ID" value="TFK98952.1"/>
    <property type="molecule type" value="Genomic_DNA"/>
</dbReference>
<dbReference type="AlphaFoldDB" id="A0A5C3QAB0"/>
<evidence type="ECO:0000313" key="2">
    <source>
        <dbReference type="Proteomes" id="UP000305067"/>
    </source>
</evidence>
<keyword evidence="2" id="KW-1185">Reference proteome</keyword>
<reference evidence="1 2" key="1">
    <citation type="journal article" date="2019" name="Nat. Ecol. Evol.">
        <title>Megaphylogeny resolves global patterns of mushroom evolution.</title>
        <authorList>
            <person name="Varga T."/>
            <person name="Krizsan K."/>
            <person name="Foldi C."/>
            <person name="Dima B."/>
            <person name="Sanchez-Garcia M."/>
            <person name="Sanchez-Ramirez S."/>
            <person name="Szollosi G.J."/>
            <person name="Szarkandi J.G."/>
            <person name="Papp V."/>
            <person name="Albert L."/>
            <person name="Andreopoulos W."/>
            <person name="Angelini C."/>
            <person name="Antonin V."/>
            <person name="Barry K.W."/>
            <person name="Bougher N.L."/>
            <person name="Buchanan P."/>
            <person name="Buyck B."/>
            <person name="Bense V."/>
            <person name="Catcheside P."/>
            <person name="Chovatia M."/>
            <person name="Cooper J."/>
            <person name="Damon W."/>
            <person name="Desjardin D."/>
            <person name="Finy P."/>
            <person name="Geml J."/>
            <person name="Haridas S."/>
            <person name="Hughes K."/>
            <person name="Justo A."/>
            <person name="Karasinski D."/>
            <person name="Kautmanova I."/>
            <person name="Kiss B."/>
            <person name="Kocsube S."/>
            <person name="Kotiranta H."/>
            <person name="LaButti K.M."/>
            <person name="Lechner B.E."/>
            <person name="Liimatainen K."/>
            <person name="Lipzen A."/>
            <person name="Lukacs Z."/>
            <person name="Mihaltcheva S."/>
            <person name="Morgado L.N."/>
            <person name="Niskanen T."/>
            <person name="Noordeloos M.E."/>
            <person name="Ohm R.A."/>
            <person name="Ortiz-Santana B."/>
            <person name="Ovrebo C."/>
            <person name="Racz N."/>
            <person name="Riley R."/>
            <person name="Savchenko A."/>
            <person name="Shiryaev A."/>
            <person name="Soop K."/>
            <person name="Spirin V."/>
            <person name="Szebenyi C."/>
            <person name="Tomsovsky M."/>
            <person name="Tulloss R.E."/>
            <person name="Uehling J."/>
            <person name="Grigoriev I.V."/>
            <person name="Vagvolgyi C."/>
            <person name="Papp T."/>
            <person name="Martin F.M."/>
            <person name="Miettinen O."/>
            <person name="Hibbett D.S."/>
            <person name="Nagy L.G."/>
        </authorList>
    </citation>
    <scope>NUCLEOTIDE SEQUENCE [LARGE SCALE GENOMIC DNA]</scope>
    <source>
        <strain evidence="1 2">CBS 309.79</strain>
    </source>
</reference>
<accession>A0A5C3QAB0</accession>
<protein>
    <submittedName>
        <fullName evidence="1">Uncharacterized protein</fullName>
    </submittedName>
</protein>
<dbReference type="Proteomes" id="UP000305067">
    <property type="component" value="Unassembled WGS sequence"/>
</dbReference>
<sequence>MQMPMGPAHALARQKLLTLAFGDMETVKMLPTTYAELLMMSKDWTRPPPDAMFTLRVPTEYVSFQAARLVAGPYIYLTDEESFQIATMGVQGLRVEIVSDAPPPPDEVAAPPPPVLEMPATFSLEMEPGTALVLETMVSDEFDMARMDDGTIVDGTFWGKLDIVHSGDTHKMDFSGTRLEVHGLSPDFMVDARTISKLVVASKPAVAKCQLSVLCPAQQTCEIVLTFSPMWKIGLTWPPAEQLSENKIKYFIRANPGGALEHFNSEVATTALYYEAIPDPNMVDPNEYISPKNGFGLSFQDFIPHLSNVLDQLGMSLHAKSTFINNNMSAFACHRHVAYRFLAPRRIASAIDISVTSDPCLFTRLFLMFRGVTDDEMDNFVNAGEKEANQMNWREVVGWNEESKDPTQFRILETTVLEVT</sequence>
<proteinExistence type="predicted"/>
<dbReference type="STRING" id="1884261.A0A5C3QAB0"/>
<organism evidence="1 2">
    <name type="scientific">Pterulicium gracile</name>
    <dbReference type="NCBI Taxonomy" id="1884261"/>
    <lineage>
        <taxon>Eukaryota</taxon>
        <taxon>Fungi</taxon>
        <taxon>Dikarya</taxon>
        <taxon>Basidiomycota</taxon>
        <taxon>Agaricomycotina</taxon>
        <taxon>Agaricomycetes</taxon>
        <taxon>Agaricomycetidae</taxon>
        <taxon>Agaricales</taxon>
        <taxon>Pleurotineae</taxon>
        <taxon>Pterulaceae</taxon>
        <taxon>Pterulicium</taxon>
    </lineage>
</organism>